<evidence type="ECO:0000256" key="2">
    <source>
        <dbReference type="SAM" id="MobiDB-lite"/>
    </source>
</evidence>
<dbReference type="InterPro" id="IPR050345">
    <property type="entry name" value="Aliph_Amidase/BUP"/>
</dbReference>
<evidence type="ECO:0000256" key="1">
    <source>
        <dbReference type="ARBA" id="ARBA00022801"/>
    </source>
</evidence>
<reference evidence="5" key="1">
    <citation type="journal article" date="2019" name="Int. J. Syst. Evol. Microbiol.">
        <title>The Global Catalogue of Microorganisms (GCM) 10K type strain sequencing project: providing services to taxonomists for standard genome sequencing and annotation.</title>
        <authorList>
            <consortium name="The Broad Institute Genomics Platform"/>
            <consortium name="The Broad Institute Genome Sequencing Center for Infectious Disease"/>
            <person name="Wu L."/>
            <person name="Ma J."/>
        </authorList>
    </citation>
    <scope>NUCLEOTIDE SEQUENCE [LARGE SCALE GENOMIC DNA]</scope>
    <source>
        <strain evidence="5">CGMCC 4.1469</strain>
    </source>
</reference>
<keyword evidence="5" id="KW-1185">Reference proteome</keyword>
<protein>
    <submittedName>
        <fullName evidence="4">Carbon-nitrogen hydrolase family protein</fullName>
    </submittedName>
</protein>
<keyword evidence="1 4" id="KW-0378">Hydrolase</keyword>
<accession>A0ABW1EQS9</accession>
<proteinExistence type="predicted"/>
<dbReference type="PANTHER" id="PTHR43674:SF16">
    <property type="entry name" value="CARBON-NITROGEN FAMILY, PUTATIVE (AFU_ORTHOLOGUE AFUA_5G02350)-RELATED"/>
    <property type="match status" value="1"/>
</dbReference>
<gene>
    <name evidence="4" type="ORF">ACFP0N_04055</name>
</gene>
<dbReference type="PANTHER" id="PTHR43674">
    <property type="entry name" value="NITRILASE C965.09-RELATED"/>
    <property type="match status" value="1"/>
</dbReference>
<dbReference type="RefSeq" id="WP_313762504.1">
    <property type="nucleotide sequence ID" value="NZ_BAAAVH010000050.1"/>
</dbReference>
<comment type="caution">
    <text evidence="4">The sequence shown here is derived from an EMBL/GenBank/DDBJ whole genome shotgun (WGS) entry which is preliminary data.</text>
</comment>
<dbReference type="EMBL" id="JBHSOD010000003">
    <property type="protein sequence ID" value="MFC5884159.1"/>
    <property type="molecule type" value="Genomic_DNA"/>
</dbReference>
<dbReference type="InterPro" id="IPR036526">
    <property type="entry name" value="C-N_Hydrolase_sf"/>
</dbReference>
<dbReference type="Pfam" id="PF00795">
    <property type="entry name" value="CN_hydrolase"/>
    <property type="match status" value="1"/>
</dbReference>
<dbReference type="PROSITE" id="PS50263">
    <property type="entry name" value="CN_HYDROLASE"/>
    <property type="match status" value="1"/>
</dbReference>
<evidence type="ECO:0000259" key="3">
    <source>
        <dbReference type="PROSITE" id="PS50263"/>
    </source>
</evidence>
<dbReference type="InterPro" id="IPR003010">
    <property type="entry name" value="C-N_Hydrolase"/>
</dbReference>
<organism evidence="4 5">
    <name type="scientific">Kitasatospora aburaviensis</name>
    <dbReference type="NCBI Taxonomy" id="67265"/>
    <lineage>
        <taxon>Bacteria</taxon>
        <taxon>Bacillati</taxon>
        <taxon>Actinomycetota</taxon>
        <taxon>Actinomycetes</taxon>
        <taxon>Kitasatosporales</taxon>
        <taxon>Streptomycetaceae</taxon>
        <taxon>Kitasatospora</taxon>
    </lineage>
</organism>
<feature type="compositionally biased region" description="Polar residues" evidence="2">
    <location>
        <begin position="309"/>
        <end position="319"/>
    </location>
</feature>
<dbReference type="Gene3D" id="3.60.110.10">
    <property type="entry name" value="Carbon-nitrogen hydrolase"/>
    <property type="match status" value="1"/>
</dbReference>
<dbReference type="Proteomes" id="UP001596067">
    <property type="component" value="Unassembled WGS sequence"/>
</dbReference>
<feature type="region of interest" description="Disordered" evidence="2">
    <location>
        <begin position="282"/>
        <end position="319"/>
    </location>
</feature>
<evidence type="ECO:0000313" key="4">
    <source>
        <dbReference type="EMBL" id="MFC5884159.1"/>
    </source>
</evidence>
<feature type="domain" description="CN hydrolase" evidence="3">
    <location>
        <begin position="9"/>
        <end position="257"/>
    </location>
</feature>
<dbReference type="GO" id="GO:0016787">
    <property type="term" value="F:hydrolase activity"/>
    <property type="evidence" value="ECO:0007669"/>
    <property type="project" value="UniProtKB-KW"/>
</dbReference>
<dbReference type="SUPFAM" id="SSF56317">
    <property type="entry name" value="Carbon-nitrogen hydrolase"/>
    <property type="match status" value="1"/>
</dbReference>
<name>A0ABW1EQS9_9ACTN</name>
<evidence type="ECO:0000313" key="5">
    <source>
        <dbReference type="Proteomes" id="UP001596067"/>
    </source>
</evidence>
<dbReference type="CDD" id="cd07197">
    <property type="entry name" value="nitrilase"/>
    <property type="match status" value="1"/>
</dbReference>
<sequence length="319" mass="34437">MPTADLRRYRVGVVQLSVATNRRAENLERAEKLVRAAADDDCRLVVLPEVFATALNLPKSHEIAEPVPGPLTEWLAGLARELGIWIAAGVLERSGEHVHSTAVLLDDTGELAGTARRTMVYDLEAHFITGVTGARVFDTPLGRIGFALGYDVQFPEVLRGLFAASAEIIVAPSVLLRPFAEPVRQMLLARAAENCAYVLFASATGENTLAGLTYMGRSAILRSPLAIGAYSRDFRKQQPVLAEADREEVLLSADLDLHELRRMREAAPFAADFRRSPLGLALTTATHPDGPLPDWAAAAGRDPEDASAPESTPDTPDTP</sequence>